<proteinExistence type="predicted"/>
<dbReference type="EMBL" id="HACG01009922">
    <property type="protein sequence ID" value="CEK56787.1"/>
    <property type="molecule type" value="Transcribed_RNA"/>
</dbReference>
<protein>
    <submittedName>
        <fullName evidence="2">Uncharacterized protein</fullName>
    </submittedName>
</protein>
<reference evidence="2" key="1">
    <citation type="submission" date="2014-12" db="EMBL/GenBank/DDBJ databases">
        <title>Insight into the proteome of Arion vulgaris.</title>
        <authorList>
            <person name="Aradska J."/>
            <person name="Bulat T."/>
            <person name="Smidak R."/>
            <person name="Sarate P."/>
            <person name="Gangsoo J."/>
            <person name="Sialana F."/>
            <person name="Bilban M."/>
            <person name="Lubec G."/>
        </authorList>
    </citation>
    <scope>NUCLEOTIDE SEQUENCE</scope>
    <source>
        <tissue evidence="2">Skin</tissue>
    </source>
</reference>
<evidence type="ECO:0000313" key="2">
    <source>
        <dbReference type="EMBL" id="CEK56787.1"/>
    </source>
</evidence>
<feature type="region of interest" description="Disordered" evidence="1">
    <location>
        <begin position="64"/>
        <end position="94"/>
    </location>
</feature>
<organism evidence="2">
    <name type="scientific">Arion vulgaris</name>
    <dbReference type="NCBI Taxonomy" id="1028688"/>
    <lineage>
        <taxon>Eukaryota</taxon>
        <taxon>Metazoa</taxon>
        <taxon>Spiralia</taxon>
        <taxon>Lophotrochozoa</taxon>
        <taxon>Mollusca</taxon>
        <taxon>Gastropoda</taxon>
        <taxon>Heterobranchia</taxon>
        <taxon>Euthyneura</taxon>
        <taxon>Panpulmonata</taxon>
        <taxon>Eupulmonata</taxon>
        <taxon>Stylommatophora</taxon>
        <taxon>Helicina</taxon>
        <taxon>Arionoidea</taxon>
        <taxon>Arionidae</taxon>
        <taxon>Arion</taxon>
    </lineage>
</organism>
<dbReference type="AlphaFoldDB" id="A0A0B6YKR9"/>
<evidence type="ECO:0000256" key="1">
    <source>
        <dbReference type="SAM" id="MobiDB-lite"/>
    </source>
</evidence>
<name>A0A0B6YKR9_9EUPU</name>
<sequence length="94" mass="10110">NELAVFSHSLNKSNNSLGNRHLGFSKGDSLDITNGQQSNTSTEEDFFMDVSVCAADVENSNIRDRTSTPAANNGNGLTLLSKTKMDGTKIENES</sequence>
<feature type="non-terminal residue" evidence="2">
    <location>
        <position position="94"/>
    </location>
</feature>
<feature type="compositionally biased region" description="Basic and acidic residues" evidence="1">
    <location>
        <begin position="83"/>
        <end position="94"/>
    </location>
</feature>
<feature type="non-terminal residue" evidence="2">
    <location>
        <position position="1"/>
    </location>
</feature>
<gene>
    <name evidence="2" type="primary">ORF28506</name>
</gene>
<feature type="compositionally biased region" description="Polar residues" evidence="1">
    <location>
        <begin position="67"/>
        <end position="81"/>
    </location>
</feature>
<accession>A0A0B6YKR9</accession>